<feature type="compositionally biased region" description="Acidic residues" evidence="1">
    <location>
        <begin position="852"/>
        <end position="862"/>
    </location>
</feature>
<protein>
    <submittedName>
        <fullName evidence="2">Uncharacterized protein</fullName>
    </submittedName>
</protein>
<feature type="compositionally biased region" description="Polar residues" evidence="1">
    <location>
        <begin position="125"/>
        <end position="139"/>
    </location>
</feature>
<feature type="compositionally biased region" description="Gly residues" evidence="1">
    <location>
        <begin position="83"/>
        <end position="101"/>
    </location>
</feature>
<gene>
    <name evidence="2" type="ORF">SAMN06269185_3331</name>
</gene>
<feature type="compositionally biased region" description="Acidic residues" evidence="1">
    <location>
        <begin position="1058"/>
        <end position="1079"/>
    </location>
</feature>
<evidence type="ECO:0000313" key="2">
    <source>
        <dbReference type="EMBL" id="SNZ18332.1"/>
    </source>
</evidence>
<feature type="compositionally biased region" description="Low complexity" evidence="1">
    <location>
        <begin position="570"/>
        <end position="582"/>
    </location>
</feature>
<feature type="compositionally biased region" description="Low complexity" evidence="1">
    <location>
        <begin position="794"/>
        <end position="803"/>
    </location>
</feature>
<feature type="compositionally biased region" description="Low complexity" evidence="1">
    <location>
        <begin position="1002"/>
        <end position="1015"/>
    </location>
</feature>
<evidence type="ECO:0000313" key="3">
    <source>
        <dbReference type="Proteomes" id="UP000219453"/>
    </source>
</evidence>
<feature type="compositionally biased region" description="Basic and acidic residues" evidence="1">
    <location>
        <begin position="870"/>
        <end position="879"/>
    </location>
</feature>
<feature type="compositionally biased region" description="Low complexity" evidence="1">
    <location>
        <begin position="810"/>
        <end position="832"/>
    </location>
</feature>
<feature type="compositionally biased region" description="Low complexity" evidence="1">
    <location>
        <begin position="71"/>
        <end position="82"/>
    </location>
</feature>
<feature type="compositionally biased region" description="Polar residues" evidence="1">
    <location>
        <begin position="734"/>
        <end position="745"/>
    </location>
</feature>
<feature type="compositionally biased region" description="Basic and acidic residues" evidence="1">
    <location>
        <begin position="596"/>
        <end position="607"/>
    </location>
</feature>
<accession>A0A285P9C8</accession>
<dbReference type="AlphaFoldDB" id="A0A285P9C8"/>
<feature type="compositionally biased region" description="Acidic residues" evidence="1">
    <location>
        <begin position="901"/>
        <end position="929"/>
    </location>
</feature>
<feature type="compositionally biased region" description="Low complexity" evidence="1">
    <location>
        <begin position="746"/>
        <end position="760"/>
    </location>
</feature>
<evidence type="ECO:0000256" key="1">
    <source>
        <dbReference type="SAM" id="MobiDB-lite"/>
    </source>
</evidence>
<feature type="compositionally biased region" description="Low complexity" evidence="1">
    <location>
        <begin position="768"/>
        <end position="783"/>
    </location>
</feature>
<dbReference type="Proteomes" id="UP000219453">
    <property type="component" value="Unassembled WGS sequence"/>
</dbReference>
<feature type="compositionally biased region" description="Pro residues" evidence="1">
    <location>
        <begin position="784"/>
        <end position="793"/>
    </location>
</feature>
<proteinExistence type="predicted"/>
<feature type="compositionally biased region" description="Low complexity" evidence="1">
    <location>
        <begin position="951"/>
        <end position="965"/>
    </location>
</feature>
<keyword evidence="3" id="KW-1185">Reference proteome</keyword>
<feature type="compositionally biased region" description="Polar residues" evidence="1">
    <location>
        <begin position="966"/>
        <end position="979"/>
    </location>
</feature>
<reference evidence="2 3" key="1">
    <citation type="submission" date="2017-09" db="EMBL/GenBank/DDBJ databases">
        <authorList>
            <person name="Ehlers B."/>
            <person name="Leendertz F.H."/>
        </authorList>
    </citation>
    <scope>NUCLEOTIDE SEQUENCE [LARGE SCALE GENOMIC DNA]</scope>
    <source>
        <strain evidence="2 3">DSM 27208</strain>
    </source>
</reference>
<sequence length="1092" mass="112170">MLPNPFSGSSGSDSTAESDASGSESSFFDRVREGAENAADKVKDTVEGVAEGTDEVTDRATDAVGAGSSGSGDESSTDSSSGGSSGGSGYDYNLGSGGGGMDQQSPPARPPSSGGNGSEPLQVDLSPSNNDPTGINQESAGMVQIERAKEVRNMSARQKLQREANAVRGAGEDFRTTVEEQTNQVLESGEDKADNLKNRAGGIASTARDVVFEGHEGDEISTADLYEASGANTIVDIAFQDAEEVEAALGIEENRRGDSTNLSGPAVNIGNIGSDGPVLESGESGDLNTDVTDALTDQSGFLSSNQRSELREDIQQRKETFGVGEEADRFVTNLTGSEKAGNFAGGVGDIPGDAASATAGLTLAADTGFQAARNAPETVDEYGAGAVAYNVLETGGRATEATVQGAKSNPYGFAGSLTGSIVGGAAASKAIGASTRYTRDRVRTAGGTEVDLEDITQEDVVRNVETDGAEGDRFPGAADPDLYESDPSEAVRQQAAEKTPESIDDRFADAGVEEGTVLKKALDTEPEGPGKGRASQGFESAPGESLEDFDYETPGSFVGPELSPNFLRASGQSSSMSLSLGLPDTGNKPTGVLAKTEVKNPDSDTLDEFNKEMIERSGETTARTKPAADVNAGEVEAIIPPGSKFDDIGGSRVRNALRQVGVGSDFYTKVAGRRVPLRPVAPSGRSKSPSGGDVEADGGMADTSGVFSDKTLSEIERPVGDPTDDVIPVPPSTPQSNPETLDETTSAAPSDSIIGDSSPGGSTGGMGDDSQGSGSTGPSSSAPDSPPSSPPGSPSSSSPDSPLSSPPGSPASSSPDSPLSNSPGSPASSSPGSPSPPWNPGGSQQHRRIDFPELESDVEEDVVLPGYEYETARIVRELPDPGLFDSDDSPDSSDGQGADNSESDDGVEAIDDTDEYDVVDTSDDYEVVDDGWLSAGDGEPSEATTDGVDEAAASSSPGASESTQATLPRSSAAQATVQASLEDELDDLDTQLDRELEEDELSSQPSRSGSQRSQPHGWGGSDPMDLSGIDPAPDSFDDLDVGGQHSTGWGRVPALDRIDDEIDDLDPDLDGLDDIDDSLDDLHADLDPLGDL</sequence>
<feature type="region of interest" description="Disordered" evidence="1">
    <location>
        <begin position="155"/>
        <end position="175"/>
    </location>
</feature>
<dbReference type="EMBL" id="OBEJ01000010">
    <property type="protein sequence ID" value="SNZ18332.1"/>
    <property type="molecule type" value="Genomic_DNA"/>
</dbReference>
<organism evidence="2 3">
    <name type="scientific">Natronoarchaeum philippinense</name>
    <dbReference type="NCBI Taxonomy" id="558529"/>
    <lineage>
        <taxon>Archaea</taxon>
        <taxon>Methanobacteriati</taxon>
        <taxon>Methanobacteriota</taxon>
        <taxon>Stenosarchaea group</taxon>
        <taxon>Halobacteria</taxon>
        <taxon>Halobacteriales</taxon>
        <taxon>Natronoarchaeaceae</taxon>
    </lineage>
</organism>
<feature type="compositionally biased region" description="Basic and acidic residues" evidence="1">
    <location>
        <begin position="27"/>
        <end position="46"/>
    </location>
</feature>
<feature type="compositionally biased region" description="Acidic residues" evidence="1">
    <location>
        <begin position="981"/>
        <end position="1001"/>
    </location>
</feature>
<feature type="region of interest" description="Disordered" evidence="1">
    <location>
        <begin position="520"/>
        <end position="607"/>
    </location>
</feature>
<feature type="region of interest" description="Disordered" evidence="1">
    <location>
        <begin position="1"/>
        <end position="141"/>
    </location>
</feature>
<name>A0A285P9C8_NATPI</name>
<feature type="region of interest" description="Disordered" evidence="1">
    <location>
        <begin position="668"/>
        <end position="1092"/>
    </location>
</feature>
<feature type="compositionally biased region" description="Low complexity" evidence="1">
    <location>
        <begin position="1"/>
        <end position="26"/>
    </location>
</feature>
<feature type="region of interest" description="Disordered" evidence="1">
    <location>
        <begin position="465"/>
        <end position="504"/>
    </location>
</feature>